<evidence type="ECO:0000256" key="3">
    <source>
        <dbReference type="ARBA" id="ARBA00022679"/>
    </source>
</evidence>
<evidence type="ECO:0000313" key="11">
    <source>
        <dbReference type="EMBL" id="EFJ16856.1"/>
    </source>
</evidence>
<dbReference type="PANTHER" id="PTHR47984">
    <property type="entry name" value="OS01G0323000 PROTEIN"/>
    <property type="match status" value="1"/>
</dbReference>
<evidence type="ECO:0000256" key="7">
    <source>
        <dbReference type="ARBA" id="ARBA00022840"/>
    </source>
</evidence>
<dbReference type="AlphaFoldDB" id="D8SFL2"/>
<feature type="compositionally biased region" description="Basic and acidic residues" evidence="10">
    <location>
        <begin position="124"/>
        <end position="133"/>
    </location>
</feature>
<keyword evidence="12" id="KW-1185">Reference proteome</keyword>
<dbReference type="eggNOG" id="KOG1187">
    <property type="taxonomic scope" value="Eukaryota"/>
</dbReference>
<evidence type="ECO:0000313" key="12">
    <source>
        <dbReference type="Proteomes" id="UP000001514"/>
    </source>
</evidence>
<keyword evidence="9" id="KW-0472">Membrane</keyword>
<dbReference type="InterPro" id="IPR052232">
    <property type="entry name" value="RLK_Ser/Thr-Kinase"/>
</dbReference>
<dbReference type="Proteomes" id="UP000001514">
    <property type="component" value="Unassembled WGS sequence"/>
</dbReference>
<evidence type="ECO:0000256" key="4">
    <source>
        <dbReference type="ARBA" id="ARBA00022692"/>
    </source>
</evidence>
<evidence type="ECO:0000256" key="10">
    <source>
        <dbReference type="SAM" id="MobiDB-lite"/>
    </source>
</evidence>
<evidence type="ECO:0000256" key="5">
    <source>
        <dbReference type="ARBA" id="ARBA00022741"/>
    </source>
</evidence>
<comment type="subcellular location">
    <subcellularLocation>
        <location evidence="1">Membrane</location>
        <topology evidence="1">Single-pass membrane protein</topology>
    </subcellularLocation>
</comment>
<keyword evidence="8" id="KW-1133">Transmembrane helix</keyword>
<feature type="region of interest" description="Disordered" evidence="10">
    <location>
        <begin position="99"/>
        <end position="142"/>
    </location>
</feature>
<dbReference type="Gene3D" id="1.10.510.10">
    <property type="entry name" value="Transferase(Phosphotransferase) domain 1"/>
    <property type="match status" value="1"/>
</dbReference>
<accession>D8SFL2</accession>
<evidence type="ECO:0000256" key="2">
    <source>
        <dbReference type="ARBA" id="ARBA00022553"/>
    </source>
</evidence>
<evidence type="ECO:0000256" key="6">
    <source>
        <dbReference type="ARBA" id="ARBA00022777"/>
    </source>
</evidence>
<protein>
    <recommendedName>
        <fullName evidence="13">Serine-threonine/tyrosine-protein kinase catalytic domain-containing protein</fullName>
    </recommendedName>
</protein>
<keyword evidence="5" id="KW-0547">Nucleotide-binding</keyword>
<dbReference type="GO" id="GO:0005524">
    <property type="term" value="F:ATP binding"/>
    <property type="evidence" value="ECO:0007669"/>
    <property type="project" value="UniProtKB-KW"/>
</dbReference>
<keyword evidence="7" id="KW-0067">ATP-binding</keyword>
<dbReference type="OrthoDB" id="4062651at2759"/>
<keyword evidence="6" id="KW-0418">Kinase</keyword>
<gene>
    <name evidence="11" type="ORF">SELMODRAFT_421540</name>
</gene>
<evidence type="ECO:0000256" key="9">
    <source>
        <dbReference type="ARBA" id="ARBA00023136"/>
    </source>
</evidence>
<reference evidence="11 12" key="1">
    <citation type="journal article" date="2011" name="Science">
        <title>The Selaginella genome identifies genetic changes associated with the evolution of vascular plants.</title>
        <authorList>
            <person name="Banks J.A."/>
            <person name="Nishiyama T."/>
            <person name="Hasebe M."/>
            <person name="Bowman J.L."/>
            <person name="Gribskov M."/>
            <person name="dePamphilis C."/>
            <person name="Albert V.A."/>
            <person name="Aono N."/>
            <person name="Aoyama T."/>
            <person name="Ambrose B.A."/>
            <person name="Ashton N.W."/>
            <person name="Axtell M.J."/>
            <person name="Barker E."/>
            <person name="Barker M.S."/>
            <person name="Bennetzen J.L."/>
            <person name="Bonawitz N.D."/>
            <person name="Chapple C."/>
            <person name="Cheng C."/>
            <person name="Correa L.G."/>
            <person name="Dacre M."/>
            <person name="DeBarry J."/>
            <person name="Dreyer I."/>
            <person name="Elias M."/>
            <person name="Engstrom E.M."/>
            <person name="Estelle M."/>
            <person name="Feng L."/>
            <person name="Finet C."/>
            <person name="Floyd S.K."/>
            <person name="Frommer W.B."/>
            <person name="Fujita T."/>
            <person name="Gramzow L."/>
            <person name="Gutensohn M."/>
            <person name="Harholt J."/>
            <person name="Hattori M."/>
            <person name="Heyl A."/>
            <person name="Hirai T."/>
            <person name="Hiwatashi Y."/>
            <person name="Ishikawa M."/>
            <person name="Iwata M."/>
            <person name="Karol K.G."/>
            <person name="Koehler B."/>
            <person name="Kolukisaoglu U."/>
            <person name="Kubo M."/>
            <person name="Kurata T."/>
            <person name="Lalonde S."/>
            <person name="Li K."/>
            <person name="Li Y."/>
            <person name="Litt A."/>
            <person name="Lyons E."/>
            <person name="Manning G."/>
            <person name="Maruyama T."/>
            <person name="Michael T.P."/>
            <person name="Mikami K."/>
            <person name="Miyazaki S."/>
            <person name="Morinaga S."/>
            <person name="Murata T."/>
            <person name="Mueller-Roeber B."/>
            <person name="Nelson D.R."/>
            <person name="Obara M."/>
            <person name="Oguri Y."/>
            <person name="Olmstead R.G."/>
            <person name="Onodera N."/>
            <person name="Petersen B.L."/>
            <person name="Pils B."/>
            <person name="Prigge M."/>
            <person name="Rensing S.A."/>
            <person name="Riano-Pachon D.M."/>
            <person name="Roberts A.W."/>
            <person name="Sato Y."/>
            <person name="Scheller H.V."/>
            <person name="Schulz B."/>
            <person name="Schulz C."/>
            <person name="Shakirov E.V."/>
            <person name="Shibagaki N."/>
            <person name="Shinohara N."/>
            <person name="Shippen D.E."/>
            <person name="Soerensen I."/>
            <person name="Sotooka R."/>
            <person name="Sugimoto N."/>
            <person name="Sugita M."/>
            <person name="Sumikawa N."/>
            <person name="Tanurdzic M."/>
            <person name="Theissen G."/>
            <person name="Ulvskov P."/>
            <person name="Wakazuki S."/>
            <person name="Weng J.K."/>
            <person name="Willats W.W."/>
            <person name="Wipf D."/>
            <person name="Wolf P.G."/>
            <person name="Yang L."/>
            <person name="Zimmer A.D."/>
            <person name="Zhu Q."/>
            <person name="Mitros T."/>
            <person name="Hellsten U."/>
            <person name="Loque D."/>
            <person name="Otillar R."/>
            <person name="Salamov A."/>
            <person name="Schmutz J."/>
            <person name="Shapiro H."/>
            <person name="Lindquist E."/>
            <person name="Lucas S."/>
            <person name="Rokhsar D."/>
            <person name="Grigoriev I.V."/>
        </authorList>
    </citation>
    <scope>NUCLEOTIDE SEQUENCE [LARGE SCALE GENOMIC DNA]</scope>
</reference>
<dbReference type="Gramene" id="EFJ16856">
    <property type="protein sequence ID" value="EFJ16856"/>
    <property type="gene ID" value="SELMODRAFT_421540"/>
</dbReference>
<evidence type="ECO:0000256" key="1">
    <source>
        <dbReference type="ARBA" id="ARBA00004167"/>
    </source>
</evidence>
<dbReference type="EMBL" id="GL377617">
    <property type="protein sequence ID" value="EFJ16856.1"/>
    <property type="molecule type" value="Genomic_DNA"/>
</dbReference>
<proteinExistence type="predicted"/>
<keyword evidence="2" id="KW-0597">Phosphoprotein</keyword>
<evidence type="ECO:0008006" key="13">
    <source>
        <dbReference type="Google" id="ProtNLM"/>
    </source>
</evidence>
<dbReference type="KEGG" id="smo:SELMODRAFT_421540"/>
<name>D8SFL2_SELML</name>
<keyword evidence="4" id="KW-0812">Transmembrane</keyword>
<keyword evidence="3" id="KW-0808">Transferase</keyword>
<dbReference type="GO" id="GO:0016020">
    <property type="term" value="C:membrane"/>
    <property type="evidence" value="ECO:0007669"/>
    <property type="project" value="UniProtKB-SubCell"/>
</dbReference>
<dbReference type="PANTHER" id="PTHR47984:SF14">
    <property type="entry name" value="OS01G0323000 PROTEIN"/>
    <property type="match status" value="1"/>
</dbReference>
<sequence>MSLQNMQTQDCLTSEATCIVSVWSSPEEIPWTIAGLLHWLKLMVGQRRSEEVADPNLEPKPASRALKQALLVALQCVDPDSSKRPKMGHVVHMLEADEYPYRDDRRAASTTPATNRPPKSARGVHQEQQHYRAAELQSRSVY</sequence>
<dbReference type="InParanoid" id="D8SFL2"/>
<organism evidence="12">
    <name type="scientific">Selaginella moellendorffii</name>
    <name type="common">Spikemoss</name>
    <dbReference type="NCBI Taxonomy" id="88036"/>
    <lineage>
        <taxon>Eukaryota</taxon>
        <taxon>Viridiplantae</taxon>
        <taxon>Streptophyta</taxon>
        <taxon>Embryophyta</taxon>
        <taxon>Tracheophyta</taxon>
        <taxon>Lycopodiopsida</taxon>
        <taxon>Selaginellales</taxon>
        <taxon>Selaginellaceae</taxon>
        <taxon>Selaginella</taxon>
    </lineage>
</organism>
<dbReference type="GO" id="GO:0016301">
    <property type="term" value="F:kinase activity"/>
    <property type="evidence" value="ECO:0007669"/>
    <property type="project" value="UniProtKB-KW"/>
</dbReference>
<evidence type="ECO:0000256" key="8">
    <source>
        <dbReference type="ARBA" id="ARBA00022989"/>
    </source>
</evidence>
<dbReference type="HOGENOM" id="CLU_1819194_0_0_1"/>